<dbReference type="SUPFAM" id="SSF53474">
    <property type="entry name" value="alpha/beta-Hydrolases"/>
    <property type="match status" value="1"/>
</dbReference>
<evidence type="ECO:0000313" key="2">
    <source>
        <dbReference type="EMBL" id="KAF0983689.1"/>
    </source>
</evidence>
<dbReference type="InterPro" id="IPR022742">
    <property type="entry name" value="Hydrolase_4"/>
</dbReference>
<dbReference type="Pfam" id="PF12146">
    <property type="entry name" value="Hydrolase_4"/>
    <property type="match status" value="1"/>
</dbReference>
<gene>
    <name evidence="2" type="ORF">FDP41_007604</name>
</gene>
<proteinExistence type="predicted"/>
<dbReference type="OMA" id="PIENIVC"/>
<keyword evidence="3" id="KW-1185">Reference proteome</keyword>
<comment type="caution">
    <text evidence="2">The sequence shown here is derived from an EMBL/GenBank/DDBJ whole genome shotgun (WGS) entry which is preliminary data.</text>
</comment>
<dbReference type="InterPro" id="IPR050266">
    <property type="entry name" value="AB_hydrolase_sf"/>
</dbReference>
<dbReference type="VEuPathDB" id="AmoebaDB:NfTy_007240"/>
<reference evidence="2 3" key="1">
    <citation type="journal article" date="2019" name="Sci. Rep.">
        <title>Nanopore sequencing improves the draft genome of the human pathogenic amoeba Naegleria fowleri.</title>
        <authorList>
            <person name="Liechti N."/>
            <person name="Schurch N."/>
            <person name="Bruggmann R."/>
            <person name="Wittwer M."/>
        </authorList>
    </citation>
    <scope>NUCLEOTIDE SEQUENCE [LARGE SCALE GENOMIC DNA]</scope>
    <source>
        <strain evidence="2 3">ATCC 30894</strain>
    </source>
</reference>
<protein>
    <recommendedName>
        <fullName evidence="1">Serine aminopeptidase S33 domain-containing protein</fullName>
    </recommendedName>
</protein>
<dbReference type="EMBL" id="VFQX01000004">
    <property type="protein sequence ID" value="KAF0983689.1"/>
    <property type="molecule type" value="Genomic_DNA"/>
</dbReference>
<dbReference type="VEuPathDB" id="AmoebaDB:FDP41_007604"/>
<dbReference type="Proteomes" id="UP000444721">
    <property type="component" value="Unassembled WGS sequence"/>
</dbReference>
<dbReference type="GO" id="GO:0016020">
    <property type="term" value="C:membrane"/>
    <property type="evidence" value="ECO:0007669"/>
    <property type="project" value="TreeGrafter"/>
</dbReference>
<accession>A0A6A5CEE8</accession>
<name>A0A6A5CEE8_NAEFO</name>
<dbReference type="PANTHER" id="PTHR43798:SF33">
    <property type="entry name" value="HYDROLASE, PUTATIVE (AFU_ORTHOLOGUE AFUA_2G14860)-RELATED"/>
    <property type="match status" value="1"/>
</dbReference>
<dbReference type="PANTHER" id="PTHR43798">
    <property type="entry name" value="MONOACYLGLYCEROL LIPASE"/>
    <property type="match status" value="1"/>
</dbReference>
<dbReference type="OrthoDB" id="408373at2759"/>
<dbReference type="Gene3D" id="3.40.50.1820">
    <property type="entry name" value="alpha/beta hydrolase"/>
    <property type="match status" value="1"/>
</dbReference>
<dbReference type="InterPro" id="IPR029058">
    <property type="entry name" value="AB_hydrolase_fold"/>
</dbReference>
<dbReference type="VEuPathDB" id="AmoebaDB:NF0015620"/>
<feature type="domain" description="Serine aminopeptidase S33" evidence="1">
    <location>
        <begin position="32"/>
        <end position="178"/>
    </location>
</feature>
<evidence type="ECO:0000259" key="1">
    <source>
        <dbReference type="Pfam" id="PF12146"/>
    </source>
</evidence>
<evidence type="ECO:0000313" key="3">
    <source>
        <dbReference type="Proteomes" id="UP000444721"/>
    </source>
</evidence>
<dbReference type="AlphaFoldDB" id="A0A6A5CEE8"/>
<organism evidence="2 3">
    <name type="scientific">Naegleria fowleri</name>
    <name type="common">Brain eating amoeba</name>
    <dbReference type="NCBI Taxonomy" id="5763"/>
    <lineage>
        <taxon>Eukaryota</taxon>
        <taxon>Discoba</taxon>
        <taxon>Heterolobosea</taxon>
        <taxon>Tetramitia</taxon>
        <taxon>Eutetramitia</taxon>
        <taxon>Vahlkampfiidae</taxon>
        <taxon>Naegleria</taxon>
    </lineage>
</organism>
<sequence length="372" mass="42499">MMNSEQQRDSFLTTKHGKTRYILNSTNLEAPTDHLIVFVCGISSHSYSFHFLVKALMKQWTSSSSSQNIKYLRYDKYGRGKSSNPTDILHDGDLFVEQLYELIDGIELKPRQQQNNNNNNNTSTLSAKPRITIIGFSMGGAISTLFASKYSDLVDDLILFSPAGAKWKLPFGSSLVKVSWLGSIIYGALHNASTTEQKIATGLFDLNNELVKERMKFAVEMKEKEDDSNSQISSFVNSFTNFPLTAIEDKIQYIGTKYHMKIMVIWALFDVTVPGDECFPTYFNILGQHPKSRFAILNNTRHMFYMEREEDTAKLIYNFLNDPNDDGDVFERSSRALQNIQPQPSNEKLMSNSDKIKLTCFTEHQEFKKFIV</sequence>
<dbReference type="GeneID" id="68114822"/>
<dbReference type="RefSeq" id="XP_044568402.1">
    <property type="nucleotide sequence ID" value="XM_044711367.1"/>
</dbReference>